<evidence type="ECO:0000313" key="3">
    <source>
        <dbReference type="Proteomes" id="UP000008963"/>
    </source>
</evidence>
<organism evidence="2 3">
    <name type="scientific">Halobacteriovorax marinus (strain ATCC BAA-682 / DSM 15412 / SJ)</name>
    <name type="common">Bacteriovorax marinus</name>
    <dbReference type="NCBI Taxonomy" id="862908"/>
    <lineage>
        <taxon>Bacteria</taxon>
        <taxon>Pseudomonadati</taxon>
        <taxon>Bdellovibrionota</taxon>
        <taxon>Bacteriovoracia</taxon>
        <taxon>Bacteriovoracales</taxon>
        <taxon>Halobacteriovoraceae</taxon>
        <taxon>Halobacteriovorax</taxon>
    </lineage>
</organism>
<evidence type="ECO:0000313" key="2">
    <source>
        <dbReference type="EMBL" id="CBW26633.1"/>
    </source>
</evidence>
<dbReference type="Proteomes" id="UP000008963">
    <property type="component" value="Chromosome"/>
</dbReference>
<proteinExistence type="predicted"/>
<name>E1X1X3_HALMS</name>
<dbReference type="KEGG" id="bmx:BMS_1810"/>
<dbReference type="STRING" id="862908.BMS_1810"/>
<dbReference type="eggNOG" id="ENOG502ZP6N">
    <property type="taxonomic scope" value="Bacteria"/>
</dbReference>
<dbReference type="EMBL" id="FQ312005">
    <property type="protein sequence ID" value="CBW26633.1"/>
    <property type="molecule type" value="Genomic_DNA"/>
</dbReference>
<sequence length="381" mass="41550">MINFSKTFLTMTGALALATMPAFAQQAEKSIQSDKDLHKNTSIKISFGLGGVKADSSLNKASVMGVNIGADAEHKLSENLNVKISGGMNVQTGSSTTARENNIYKPGNSNYLKEAKISYTPFNIIDLEAGVINQSNLDAPLLVSSKGFIAAKEGLNYKILDTKISLFAMQSIPNNRNLSQRIDVEEDGDPRFFTETLKIDQILYIGELSLSATHFAYSDISNAVAYESILLGNSGSPINKGNGVLNSEYQGWHLGANYQVSLNKNLVLKTKFNHLSNTAIKENNTGHIAALGLSYTSGAHNYYGELANFKIESDASIAYYNSSKYGLANKKGNKVLLGYANSESNLNVTAEAIQNKEINENIYQSDETIFILSLRKLYDLF</sequence>
<dbReference type="RefSeq" id="WP_014244414.1">
    <property type="nucleotide sequence ID" value="NC_016620.1"/>
</dbReference>
<gene>
    <name evidence="2" type="ordered locus">BMS_1810</name>
</gene>
<feature type="chain" id="PRO_5003154630" evidence="1">
    <location>
        <begin position="25"/>
        <end position="381"/>
    </location>
</feature>
<dbReference type="HOGENOM" id="CLU_725161_0_0_7"/>
<keyword evidence="1" id="KW-0732">Signal</keyword>
<protein>
    <submittedName>
        <fullName evidence="2">Exported protein</fullName>
    </submittedName>
</protein>
<feature type="signal peptide" evidence="1">
    <location>
        <begin position="1"/>
        <end position="24"/>
    </location>
</feature>
<dbReference type="AlphaFoldDB" id="E1X1X3"/>
<reference evidence="3" key="1">
    <citation type="journal article" date="2013" name="ISME J.">
        <title>A small predatory core genome in the divergent marine Bacteriovorax marinus SJ and the terrestrial Bdellovibrio bacteriovorus.</title>
        <authorList>
            <person name="Crossman L.C."/>
            <person name="Chen H."/>
            <person name="Cerdeno-Tarraga A.M."/>
            <person name="Brooks K."/>
            <person name="Quail M.A."/>
            <person name="Pineiro S.A."/>
            <person name="Hobley L."/>
            <person name="Sockett R.E."/>
            <person name="Bentley S.D."/>
            <person name="Parkhill J."/>
            <person name="Williams H.N."/>
            <person name="Stine O.C."/>
        </authorList>
    </citation>
    <scope>NUCLEOTIDE SEQUENCE [LARGE SCALE GENOMIC DNA]</scope>
    <source>
        <strain evidence="3">ATCC BAA-682 / DSM 15412 / SJ</strain>
    </source>
</reference>
<accession>E1X1X3</accession>
<evidence type="ECO:0000256" key="1">
    <source>
        <dbReference type="SAM" id="SignalP"/>
    </source>
</evidence>
<dbReference type="PATRIC" id="fig|862908.3.peg.1717"/>
<keyword evidence="3" id="KW-1185">Reference proteome</keyword>
<dbReference type="OrthoDB" id="5297148at2"/>